<feature type="domain" description="C2H2-type" evidence="8">
    <location>
        <begin position="150"/>
        <end position="177"/>
    </location>
</feature>
<feature type="domain" description="KRAB" evidence="9">
    <location>
        <begin position="7"/>
        <end position="68"/>
    </location>
</feature>
<comment type="subcellular location">
    <subcellularLocation>
        <location evidence="1">Nucleus</location>
    </subcellularLocation>
</comment>
<dbReference type="InterPro" id="IPR013087">
    <property type="entry name" value="Znf_C2H2_type"/>
</dbReference>
<evidence type="ECO:0000256" key="1">
    <source>
        <dbReference type="ARBA" id="ARBA00004123"/>
    </source>
</evidence>
<dbReference type="SUPFAM" id="SSF109640">
    <property type="entry name" value="KRAB domain (Kruppel-associated box)"/>
    <property type="match status" value="1"/>
</dbReference>
<keyword evidence="11" id="KW-1185">Reference proteome</keyword>
<dbReference type="Pfam" id="PF01352">
    <property type="entry name" value="KRAB"/>
    <property type="match status" value="1"/>
</dbReference>
<evidence type="ECO:0000256" key="5">
    <source>
        <dbReference type="ARBA" id="ARBA00022833"/>
    </source>
</evidence>
<keyword evidence="3" id="KW-0677">Repeat</keyword>
<dbReference type="PROSITE" id="PS00028">
    <property type="entry name" value="ZINC_FINGER_C2H2_1"/>
    <property type="match status" value="2"/>
</dbReference>
<dbReference type="STRING" id="29139.ENSVURP00010006172"/>
<reference evidence="10" key="3">
    <citation type="submission" date="2025-09" db="UniProtKB">
        <authorList>
            <consortium name="Ensembl"/>
        </authorList>
    </citation>
    <scope>IDENTIFICATION</scope>
</reference>
<dbReference type="InterPro" id="IPR036051">
    <property type="entry name" value="KRAB_dom_sf"/>
</dbReference>
<dbReference type="AlphaFoldDB" id="A0A4X2KA43"/>
<reference evidence="10" key="2">
    <citation type="submission" date="2025-08" db="UniProtKB">
        <authorList>
            <consortium name="Ensembl"/>
        </authorList>
    </citation>
    <scope>IDENTIFICATION</scope>
</reference>
<evidence type="ECO:0000259" key="9">
    <source>
        <dbReference type="PROSITE" id="PS50805"/>
    </source>
</evidence>
<evidence type="ECO:0000256" key="3">
    <source>
        <dbReference type="ARBA" id="ARBA00022737"/>
    </source>
</evidence>
<dbReference type="PANTHER" id="PTHR24381:SF393">
    <property type="entry name" value="CHROMATIN-LINKED ADAPTOR FOR MSL PROTEINS, ISOFORM B"/>
    <property type="match status" value="1"/>
</dbReference>
<protein>
    <submittedName>
        <fullName evidence="10">Uncharacterized protein</fullName>
    </submittedName>
</protein>
<keyword evidence="2" id="KW-0479">Metal-binding</keyword>
<evidence type="ECO:0000256" key="6">
    <source>
        <dbReference type="ARBA" id="ARBA00023242"/>
    </source>
</evidence>
<dbReference type="GO" id="GO:0000977">
    <property type="term" value="F:RNA polymerase II transcription regulatory region sequence-specific DNA binding"/>
    <property type="evidence" value="ECO:0007669"/>
    <property type="project" value="TreeGrafter"/>
</dbReference>
<keyword evidence="6" id="KW-0539">Nucleus</keyword>
<feature type="domain" description="C2H2-type" evidence="8">
    <location>
        <begin position="178"/>
        <end position="201"/>
    </location>
</feature>
<dbReference type="FunFam" id="3.30.160.60:FF:000052">
    <property type="entry name" value="zinc finger protein 546 isoform X1"/>
    <property type="match status" value="1"/>
</dbReference>
<dbReference type="GO" id="GO:0008270">
    <property type="term" value="F:zinc ion binding"/>
    <property type="evidence" value="ECO:0007669"/>
    <property type="project" value="UniProtKB-KW"/>
</dbReference>
<evidence type="ECO:0000313" key="11">
    <source>
        <dbReference type="Proteomes" id="UP000314987"/>
    </source>
</evidence>
<dbReference type="SMART" id="SM00355">
    <property type="entry name" value="ZnF_C2H2"/>
    <property type="match status" value="2"/>
</dbReference>
<dbReference type="InterPro" id="IPR001909">
    <property type="entry name" value="KRAB"/>
</dbReference>
<dbReference type="Gene3D" id="6.10.140.140">
    <property type="match status" value="1"/>
</dbReference>
<dbReference type="InterPro" id="IPR036236">
    <property type="entry name" value="Znf_C2H2_sf"/>
</dbReference>
<evidence type="ECO:0000256" key="7">
    <source>
        <dbReference type="PROSITE-ProRule" id="PRU00042"/>
    </source>
</evidence>
<evidence type="ECO:0000259" key="8">
    <source>
        <dbReference type="PROSITE" id="PS50157"/>
    </source>
</evidence>
<accession>A0A4X2KA43</accession>
<reference evidence="11" key="1">
    <citation type="submission" date="2018-12" db="EMBL/GenBank/DDBJ databases">
        <authorList>
            <person name="Yazar S."/>
        </authorList>
    </citation>
    <scope>NUCLEOTIDE SEQUENCE [LARGE SCALE GENOMIC DNA]</scope>
</reference>
<dbReference type="Ensembl" id="ENSVURT00010006976.1">
    <property type="protein sequence ID" value="ENSVURP00010006172.1"/>
    <property type="gene ID" value="ENSVURG00010004788.1"/>
</dbReference>
<dbReference type="PROSITE" id="PS50805">
    <property type="entry name" value="KRAB"/>
    <property type="match status" value="1"/>
</dbReference>
<dbReference type="SMART" id="SM00349">
    <property type="entry name" value="KRAB"/>
    <property type="match status" value="1"/>
</dbReference>
<dbReference type="GO" id="GO:0000981">
    <property type="term" value="F:DNA-binding transcription factor activity, RNA polymerase II-specific"/>
    <property type="evidence" value="ECO:0007669"/>
    <property type="project" value="TreeGrafter"/>
</dbReference>
<name>A0A4X2KA43_VOMUR</name>
<dbReference type="GO" id="GO:0005634">
    <property type="term" value="C:nucleus"/>
    <property type="evidence" value="ECO:0007669"/>
    <property type="project" value="UniProtKB-SubCell"/>
</dbReference>
<dbReference type="Gene3D" id="3.30.160.60">
    <property type="entry name" value="Classic Zinc Finger"/>
    <property type="match status" value="2"/>
</dbReference>
<dbReference type="SUPFAM" id="SSF57667">
    <property type="entry name" value="beta-beta-alpha zinc fingers"/>
    <property type="match status" value="1"/>
</dbReference>
<evidence type="ECO:0000256" key="2">
    <source>
        <dbReference type="ARBA" id="ARBA00022723"/>
    </source>
</evidence>
<keyword evidence="5" id="KW-0862">Zinc</keyword>
<dbReference type="PANTHER" id="PTHR24381">
    <property type="entry name" value="ZINC FINGER PROTEIN"/>
    <property type="match status" value="1"/>
</dbReference>
<sequence length="201" mass="23139">LSLGELVTFKDVTVGFSQDEWGLDMMLENYRNLVSLGLILAKSEVICHLEQGGELWKLEQGVLCSAWEIKAKTKVLSPKWDSSEERSPQGVITKNGRLQSKLKETWEYEGRFERQQRTKEGHWRQVTITHKKINSDQTKHQRIHTGEKSYACNQCGKTFSHSTCLTQHQRIHIGEKPYECNECGKAFSQISSLYSHKTTHT</sequence>
<dbReference type="GeneTree" id="ENSGT00950000182890"/>
<evidence type="ECO:0000313" key="10">
    <source>
        <dbReference type="Ensembl" id="ENSVURP00010006172.1"/>
    </source>
</evidence>
<organism evidence="10 11">
    <name type="scientific">Vombatus ursinus</name>
    <name type="common">Common wombat</name>
    <dbReference type="NCBI Taxonomy" id="29139"/>
    <lineage>
        <taxon>Eukaryota</taxon>
        <taxon>Metazoa</taxon>
        <taxon>Chordata</taxon>
        <taxon>Craniata</taxon>
        <taxon>Vertebrata</taxon>
        <taxon>Euteleostomi</taxon>
        <taxon>Mammalia</taxon>
        <taxon>Metatheria</taxon>
        <taxon>Diprotodontia</taxon>
        <taxon>Vombatidae</taxon>
        <taxon>Vombatus</taxon>
    </lineage>
</organism>
<dbReference type="PROSITE" id="PS50157">
    <property type="entry name" value="ZINC_FINGER_C2H2_2"/>
    <property type="match status" value="2"/>
</dbReference>
<proteinExistence type="predicted"/>
<dbReference type="CDD" id="cd07765">
    <property type="entry name" value="KRAB_A-box"/>
    <property type="match status" value="1"/>
</dbReference>
<dbReference type="Pfam" id="PF00096">
    <property type="entry name" value="zf-C2H2"/>
    <property type="match status" value="2"/>
</dbReference>
<keyword evidence="4 7" id="KW-0863">Zinc-finger</keyword>
<dbReference type="OMA" id="WKERMAV"/>
<evidence type="ECO:0000256" key="4">
    <source>
        <dbReference type="ARBA" id="ARBA00022771"/>
    </source>
</evidence>
<dbReference type="Proteomes" id="UP000314987">
    <property type="component" value="Unassembled WGS sequence"/>
</dbReference>
<dbReference type="FunFam" id="3.30.160.60:FF:000016">
    <property type="entry name" value="zinc finger protein 37 homolog"/>
    <property type="match status" value="1"/>
</dbReference>